<dbReference type="Proteomes" id="UP001195914">
    <property type="component" value="Unassembled WGS sequence"/>
</dbReference>
<dbReference type="AlphaFoldDB" id="A0AAD9G806"/>
<name>A0AAD9G806_BABDI</name>
<dbReference type="EMBL" id="JAHBMH010000073">
    <property type="protein sequence ID" value="KAK1933464.1"/>
    <property type="molecule type" value="Genomic_DNA"/>
</dbReference>
<gene>
    <name evidence="1" type="ORF">X943_003770</name>
</gene>
<evidence type="ECO:0000313" key="2">
    <source>
        <dbReference type="Proteomes" id="UP001195914"/>
    </source>
</evidence>
<organism evidence="1 2">
    <name type="scientific">Babesia divergens</name>
    <dbReference type="NCBI Taxonomy" id="32595"/>
    <lineage>
        <taxon>Eukaryota</taxon>
        <taxon>Sar</taxon>
        <taxon>Alveolata</taxon>
        <taxon>Apicomplexa</taxon>
        <taxon>Aconoidasida</taxon>
        <taxon>Piroplasmida</taxon>
        <taxon>Babesiidae</taxon>
        <taxon>Babesia</taxon>
    </lineage>
</organism>
<reference evidence="1" key="1">
    <citation type="journal article" date="2014" name="Nucleic Acids Res.">
        <title>The evolutionary dynamics of variant antigen genes in Babesia reveal a history of genomic innovation underlying host-parasite interaction.</title>
        <authorList>
            <person name="Jackson A.P."/>
            <person name="Otto T.D."/>
            <person name="Darby A."/>
            <person name="Ramaprasad A."/>
            <person name="Xia D."/>
            <person name="Echaide I.E."/>
            <person name="Farber M."/>
            <person name="Gahlot S."/>
            <person name="Gamble J."/>
            <person name="Gupta D."/>
            <person name="Gupta Y."/>
            <person name="Jackson L."/>
            <person name="Malandrin L."/>
            <person name="Malas T.B."/>
            <person name="Moussa E."/>
            <person name="Nair M."/>
            <person name="Reid A.J."/>
            <person name="Sanders M."/>
            <person name="Sharma J."/>
            <person name="Tracey A."/>
            <person name="Quail M.A."/>
            <person name="Weir W."/>
            <person name="Wastling J.M."/>
            <person name="Hall N."/>
            <person name="Willadsen P."/>
            <person name="Lingelbach K."/>
            <person name="Shiels B."/>
            <person name="Tait A."/>
            <person name="Berriman M."/>
            <person name="Allred D.R."/>
            <person name="Pain A."/>
        </authorList>
    </citation>
    <scope>NUCLEOTIDE SEQUENCE</scope>
    <source>
        <strain evidence="1">1802A</strain>
    </source>
</reference>
<protein>
    <submittedName>
        <fullName evidence="1">Uncharacterized protein</fullName>
    </submittedName>
</protein>
<comment type="caution">
    <text evidence="1">The sequence shown here is derived from an EMBL/GenBank/DDBJ whole genome shotgun (WGS) entry which is preliminary data.</text>
</comment>
<evidence type="ECO:0000313" key="1">
    <source>
        <dbReference type="EMBL" id="KAK1933464.1"/>
    </source>
</evidence>
<accession>A0AAD9G806</accession>
<proteinExistence type="predicted"/>
<keyword evidence="2" id="KW-1185">Reference proteome</keyword>
<sequence length="200" mass="23447">MAHIDKIVRRHLRQAGVIKDNSNVSRLYLPRKEMGRGLHNLQHKAEAMMLRLWLTLSGDESRSPRRAAICQHYRSSHHRVSLIVQELKDDYGIEIKPEESIERAIRDLRYAQTKKLHDVINETKIHKFLSSLRGQRNIDFEGCTLWMRNSMLNPQEEAKLVNLQDRNLAWMSLTGINRGCNKRVNVDHLATNCNKKYKQE</sequence>
<reference evidence="1" key="2">
    <citation type="submission" date="2021-05" db="EMBL/GenBank/DDBJ databases">
        <authorList>
            <person name="Pain A."/>
        </authorList>
    </citation>
    <scope>NUCLEOTIDE SEQUENCE</scope>
    <source>
        <strain evidence="1">1802A</strain>
    </source>
</reference>